<comment type="pathway">
    <text evidence="2">Protein modification; protein glycosylation.</text>
</comment>
<dbReference type="EC" id="3.2.1.-" evidence="10"/>
<keyword evidence="10 11" id="KW-0326">Glycosidase</keyword>
<name>A0ABR3EWM9_9AGAR</name>
<sequence>TGWRDWNTGVGLLEGCVASYEETKTGLGPEIVSFGEGEHEEGKEKERDWYIEGHGEGRMPYEARYILRPETLESLFIAYRLTNDQKYRDQAWRIFLAIEKWCKVEGGYATVLDVDFSEVVGVRREDKQETFFLAETLKYLWLIFADGGVLPLNGASVTDI</sequence>
<comment type="catalytic activity">
    <reaction evidence="8">
        <text>N(4)-(alpha-D-Man-(1-&gt;2)-alpha-D-Man-(1-&gt;2)-alpha-D-Man-(1-&gt;3)-[alpha-D-Man-(1-&gt;3)-[alpha-D-Man-(1-&gt;2)-alpha-D-Man-(1-&gt;6)]-alpha-D-Man-(1-&gt;6)]-beta-D-Man-(1-&gt;4)-beta-D-GlcNAc-(1-&gt;4)-beta-D-GlcNAc)-L-asparaginyl-[protein] (N-glucan mannose isomer 8A1,2,3B1,3) + 3 H2O = N(4)-(alpha-D-Man-(1-&gt;3)-[alpha-D-Man-(1-&gt;3)-[alpha-D-Man-(1-&gt;6)]-alpha-D-Man-(1-&gt;6)]-beta-D-Man-(1-&gt;4)-beta-D-GlcNAc-(1-&gt;4)-beta-D-GlcNAc)-L-asparaginyl-[protein] (N-glucan mannose isomer 5A1,2) + 3 beta-D-mannose</text>
        <dbReference type="Rhea" id="RHEA:56028"/>
        <dbReference type="Rhea" id="RHEA-COMP:14358"/>
        <dbReference type="Rhea" id="RHEA-COMP:14367"/>
        <dbReference type="ChEBI" id="CHEBI:15377"/>
        <dbReference type="ChEBI" id="CHEBI:28563"/>
        <dbReference type="ChEBI" id="CHEBI:59087"/>
        <dbReference type="ChEBI" id="CHEBI:60628"/>
        <dbReference type="EC" id="3.2.1.113"/>
    </reaction>
</comment>
<evidence type="ECO:0000256" key="8">
    <source>
        <dbReference type="ARBA" id="ARBA00047669"/>
    </source>
</evidence>
<evidence type="ECO:0000256" key="3">
    <source>
        <dbReference type="ARBA" id="ARBA00007658"/>
    </source>
</evidence>
<dbReference type="InterPro" id="IPR012341">
    <property type="entry name" value="6hp_glycosidase-like_sf"/>
</dbReference>
<dbReference type="Gene3D" id="1.50.10.10">
    <property type="match status" value="1"/>
</dbReference>
<evidence type="ECO:0000256" key="10">
    <source>
        <dbReference type="RuleBase" id="RU361193"/>
    </source>
</evidence>
<reference evidence="11 12" key="1">
    <citation type="submission" date="2024-02" db="EMBL/GenBank/DDBJ databases">
        <title>A draft genome for the cacao thread blight pathogen Marasmius crinis-equi.</title>
        <authorList>
            <person name="Cohen S.P."/>
            <person name="Baruah I.K."/>
            <person name="Amoako-Attah I."/>
            <person name="Bukari Y."/>
            <person name="Meinhardt L.W."/>
            <person name="Bailey B.A."/>
        </authorList>
    </citation>
    <scope>NUCLEOTIDE SEQUENCE [LARGE SCALE GENOMIC DNA]</scope>
    <source>
        <strain evidence="11 12">GH-76</strain>
    </source>
</reference>
<evidence type="ECO:0000313" key="12">
    <source>
        <dbReference type="Proteomes" id="UP001465976"/>
    </source>
</evidence>
<gene>
    <name evidence="11" type="primary">MNS1_2</name>
    <name evidence="11" type="ORF">V5O48_014662</name>
</gene>
<dbReference type="InterPro" id="IPR001382">
    <property type="entry name" value="Glyco_hydro_47"/>
</dbReference>
<dbReference type="Proteomes" id="UP001465976">
    <property type="component" value="Unassembled WGS sequence"/>
</dbReference>
<evidence type="ECO:0000256" key="2">
    <source>
        <dbReference type="ARBA" id="ARBA00004922"/>
    </source>
</evidence>
<accession>A0ABR3EWM9</accession>
<dbReference type="PANTHER" id="PTHR11742:SF55">
    <property type="entry name" value="ENDOPLASMIC RETICULUM MANNOSYL-OLIGOSACCHARIDE 1,2-ALPHA-MANNOSIDASE"/>
    <property type="match status" value="1"/>
</dbReference>
<keyword evidence="5 10" id="KW-0378">Hydrolase</keyword>
<evidence type="ECO:0000256" key="1">
    <source>
        <dbReference type="ARBA" id="ARBA00001913"/>
    </source>
</evidence>
<comment type="similarity">
    <text evidence="3 10">Belongs to the glycosyl hydrolase 47 family.</text>
</comment>
<dbReference type="PRINTS" id="PR00747">
    <property type="entry name" value="GLYHDRLASE47"/>
</dbReference>
<evidence type="ECO:0000313" key="11">
    <source>
        <dbReference type="EMBL" id="KAL0567328.1"/>
    </source>
</evidence>
<comment type="cofactor">
    <cofactor evidence="1">
        <name>Ca(2+)</name>
        <dbReference type="ChEBI" id="CHEBI:29108"/>
    </cofactor>
</comment>
<keyword evidence="12" id="KW-1185">Reference proteome</keyword>
<dbReference type="GO" id="GO:0004571">
    <property type="term" value="F:mannosyl-oligosaccharide 1,2-alpha-mannosidase activity"/>
    <property type="evidence" value="ECO:0007669"/>
    <property type="project" value="UniProtKB-EC"/>
</dbReference>
<dbReference type="SUPFAM" id="SSF48225">
    <property type="entry name" value="Seven-hairpin glycosidases"/>
    <property type="match status" value="1"/>
</dbReference>
<dbReference type="InterPro" id="IPR036026">
    <property type="entry name" value="Seven-hairpin_glycosidases"/>
</dbReference>
<keyword evidence="6" id="KW-0106">Calcium</keyword>
<evidence type="ECO:0000256" key="7">
    <source>
        <dbReference type="ARBA" id="ARBA00023157"/>
    </source>
</evidence>
<evidence type="ECO:0000256" key="6">
    <source>
        <dbReference type="ARBA" id="ARBA00022837"/>
    </source>
</evidence>
<dbReference type="Pfam" id="PF01532">
    <property type="entry name" value="Glyco_hydro_47"/>
    <property type="match status" value="1"/>
</dbReference>
<comment type="catalytic activity">
    <reaction evidence="9">
        <text>N(4)-(alpha-D-Man-(1-&gt;2)-alpha-D-Man-(1-&gt;2)-alpha-D-Man-(1-&gt;3)-[alpha-D-Man-(1-&gt;2)-alpha-D-Man-(1-&gt;3)-[alpha-D-Man-(1-&gt;2)-alpha-D-Man-(1-&gt;6)]-alpha-D-Man-(1-&gt;6)]-beta-D-Man-(1-&gt;4)-beta-D-GlcNAc-(1-&gt;4)-beta-D-GlcNAc)-L-asparaginyl-[protein] (N-glucan mannose isomer 9A1,2,3B1,2,3) + 4 H2O = N(4)-(alpha-D-Man-(1-&gt;3)-[alpha-D-Man-(1-&gt;3)-[alpha-D-Man-(1-&gt;6)]-alpha-D-Man-(1-&gt;6)]-beta-D-Man-(1-&gt;4)-beta-D-GlcNAc-(1-&gt;4)-beta-D-GlcNAc)-L-asparaginyl-[protein] (N-glucan mannose isomer 5A1,2) + 4 beta-D-mannose</text>
        <dbReference type="Rhea" id="RHEA:56008"/>
        <dbReference type="Rhea" id="RHEA-COMP:14356"/>
        <dbReference type="Rhea" id="RHEA-COMP:14367"/>
        <dbReference type="ChEBI" id="CHEBI:15377"/>
        <dbReference type="ChEBI" id="CHEBI:28563"/>
        <dbReference type="ChEBI" id="CHEBI:59087"/>
        <dbReference type="ChEBI" id="CHEBI:139493"/>
        <dbReference type="EC" id="3.2.1.113"/>
    </reaction>
</comment>
<keyword evidence="7" id="KW-1015">Disulfide bond</keyword>
<evidence type="ECO:0000256" key="5">
    <source>
        <dbReference type="ARBA" id="ARBA00022801"/>
    </source>
</evidence>
<dbReference type="EMBL" id="JBAHYK010001613">
    <property type="protein sequence ID" value="KAL0567328.1"/>
    <property type="molecule type" value="Genomic_DNA"/>
</dbReference>
<feature type="non-terminal residue" evidence="11">
    <location>
        <position position="1"/>
    </location>
</feature>
<proteinExistence type="inferred from homology"/>
<dbReference type="InterPro" id="IPR050749">
    <property type="entry name" value="Glycosyl_Hydrolase_47"/>
</dbReference>
<protein>
    <recommendedName>
        <fullName evidence="10">alpha-1,2-Mannosidase</fullName>
        <ecNumber evidence="10">3.2.1.-</ecNumber>
    </recommendedName>
</protein>
<organism evidence="11 12">
    <name type="scientific">Marasmius crinis-equi</name>
    <dbReference type="NCBI Taxonomy" id="585013"/>
    <lineage>
        <taxon>Eukaryota</taxon>
        <taxon>Fungi</taxon>
        <taxon>Dikarya</taxon>
        <taxon>Basidiomycota</taxon>
        <taxon>Agaricomycotina</taxon>
        <taxon>Agaricomycetes</taxon>
        <taxon>Agaricomycetidae</taxon>
        <taxon>Agaricales</taxon>
        <taxon>Marasmiineae</taxon>
        <taxon>Marasmiaceae</taxon>
        <taxon>Marasmius</taxon>
    </lineage>
</organism>
<evidence type="ECO:0000256" key="9">
    <source>
        <dbReference type="ARBA" id="ARBA00048605"/>
    </source>
</evidence>
<dbReference type="PANTHER" id="PTHR11742">
    <property type="entry name" value="MANNOSYL-OLIGOSACCHARIDE ALPHA-1,2-MANNOSIDASE-RELATED"/>
    <property type="match status" value="1"/>
</dbReference>
<comment type="caution">
    <text evidence="11">The sequence shown here is derived from an EMBL/GenBank/DDBJ whole genome shotgun (WGS) entry which is preliminary data.</text>
</comment>
<keyword evidence="4" id="KW-0479">Metal-binding</keyword>
<evidence type="ECO:0000256" key="4">
    <source>
        <dbReference type="ARBA" id="ARBA00022723"/>
    </source>
</evidence>